<dbReference type="Proteomes" id="UP000251891">
    <property type="component" value="Unassembled WGS sequence"/>
</dbReference>
<accession>A0A365H3P2</accession>
<dbReference type="OrthoDB" id="292843at2"/>
<proteinExistence type="predicted"/>
<dbReference type="SUPFAM" id="SSF48371">
    <property type="entry name" value="ARM repeat"/>
    <property type="match status" value="1"/>
</dbReference>
<dbReference type="SMART" id="SM00567">
    <property type="entry name" value="EZ_HEAT"/>
    <property type="match status" value="3"/>
</dbReference>
<organism evidence="1 2">
    <name type="scientific">Actinomadura craniellae</name>
    <dbReference type="NCBI Taxonomy" id="2231787"/>
    <lineage>
        <taxon>Bacteria</taxon>
        <taxon>Bacillati</taxon>
        <taxon>Actinomycetota</taxon>
        <taxon>Actinomycetes</taxon>
        <taxon>Streptosporangiales</taxon>
        <taxon>Thermomonosporaceae</taxon>
        <taxon>Actinomadura</taxon>
    </lineage>
</organism>
<comment type="caution">
    <text evidence="1">The sequence shown here is derived from an EMBL/GenBank/DDBJ whole genome shotgun (WGS) entry which is preliminary data.</text>
</comment>
<dbReference type="InterPro" id="IPR016024">
    <property type="entry name" value="ARM-type_fold"/>
</dbReference>
<dbReference type="Gene3D" id="1.25.10.10">
    <property type="entry name" value="Leucine-rich Repeat Variant"/>
    <property type="match status" value="1"/>
</dbReference>
<dbReference type="InterPro" id="IPR004155">
    <property type="entry name" value="PBS_lyase_HEAT"/>
</dbReference>
<dbReference type="InterPro" id="IPR011989">
    <property type="entry name" value="ARM-like"/>
</dbReference>
<dbReference type="RefSeq" id="WP_111869264.1">
    <property type="nucleotide sequence ID" value="NZ_QLYX01000008.1"/>
</dbReference>
<evidence type="ECO:0008006" key="3">
    <source>
        <dbReference type="Google" id="ProtNLM"/>
    </source>
</evidence>
<protein>
    <recommendedName>
        <fullName evidence="3">HEAT repeat domain-containing protein</fullName>
    </recommendedName>
</protein>
<keyword evidence="2" id="KW-1185">Reference proteome</keyword>
<sequence length="401" mass="43040">MLKRLSNVAWAGLEHAYGSAADVPDLIRALRAADPQAREHARRQLYGNIFHQGTRYEASAYAAPFLLELLADPATPERTAILELLTSLAIGYDESWLPDTFPVTSHRRRAVGGEQVLQAAPAPTGDEDDDSGYRYWESLDERQQEQMFAHIEIAVYDAVRTGVPLYRDLLADEDPRMRVAAAYALAWFGEDASASGGPLTSAVGDPQAPVAATALVALGLIDTDDPVAAQTVRAALTDSRDLVRWGAAVALARMHGPAADAAVATELLAWAGGDIPSRAEIPYLEGNVAGYAGLALRQLGDAHAESAFDALLARIPAVSGPEALPVVGEALRRAFPAGPVTTETRFTTLDRRQQRLLLALAASPATWGWRQYKTFGNFSMMLSSYGLPRNVEAMSSFVDGG</sequence>
<evidence type="ECO:0000313" key="1">
    <source>
        <dbReference type="EMBL" id="RAY13725.1"/>
    </source>
</evidence>
<dbReference type="EMBL" id="QLYX01000008">
    <property type="protein sequence ID" value="RAY13725.1"/>
    <property type="molecule type" value="Genomic_DNA"/>
</dbReference>
<gene>
    <name evidence="1" type="ORF">DPM19_18870</name>
</gene>
<evidence type="ECO:0000313" key="2">
    <source>
        <dbReference type="Proteomes" id="UP000251891"/>
    </source>
</evidence>
<name>A0A365H3P2_9ACTN</name>
<reference evidence="1 2" key="1">
    <citation type="submission" date="2018-06" db="EMBL/GenBank/DDBJ databases">
        <title>Actinomadura craniellae sp. nov. isolated from marine sponge Craniella sp.</title>
        <authorList>
            <person name="Li L."/>
            <person name="Xu Q.H."/>
            <person name="Lin H.W."/>
            <person name="Lu Y.H."/>
        </authorList>
    </citation>
    <scope>NUCLEOTIDE SEQUENCE [LARGE SCALE GENOMIC DNA]</scope>
    <source>
        <strain evidence="1 2">LHW63021</strain>
    </source>
</reference>
<dbReference type="AlphaFoldDB" id="A0A365H3P2"/>